<sequence>LNPQSYTIMSSLCSNHVSEPTANDLECVNDYDKEMTCRLKHNSCHQYKLKINNEMCNFTSMQCECKLQVPSECSHYILTGLCIMQEPNFFKCFLFHAVKPKKPTIRSVKQTQNGDFRVTWDTHYIYPPFKDSLKIELNYSDKGGRHNVSRNYYDLVGSNLQPNSDYIITARAGSKYNNFSRFSDYSEPYEFSTPRDYIIIIKTQKLDQTDFFSFRFLRKIGTSLV</sequence>
<reference evidence="9" key="1">
    <citation type="submission" date="2025-08" db="UniProtKB">
        <authorList>
            <consortium name="Ensembl"/>
        </authorList>
    </citation>
    <scope>IDENTIFICATION</scope>
</reference>
<evidence type="ECO:0000256" key="4">
    <source>
        <dbReference type="ARBA" id="ARBA00022989"/>
    </source>
</evidence>
<evidence type="ECO:0000256" key="6">
    <source>
        <dbReference type="ARBA" id="ARBA00023170"/>
    </source>
</evidence>
<dbReference type="GO" id="GO:0004896">
    <property type="term" value="F:cytokine receptor activity"/>
    <property type="evidence" value="ECO:0007669"/>
    <property type="project" value="TreeGrafter"/>
</dbReference>
<dbReference type="PROSITE" id="PS50853">
    <property type="entry name" value="FN3"/>
    <property type="match status" value="1"/>
</dbReference>
<evidence type="ECO:0000256" key="5">
    <source>
        <dbReference type="ARBA" id="ARBA00023136"/>
    </source>
</evidence>
<dbReference type="InterPro" id="IPR013783">
    <property type="entry name" value="Ig-like_fold"/>
</dbReference>
<dbReference type="AlphaFoldDB" id="A0A8B9RET1"/>
<organism evidence="9 10">
    <name type="scientific">Astyanax mexicanus</name>
    <name type="common">Blind cave fish</name>
    <name type="synonym">Astyanax fasciatus mexicanus</name>
    <dbReference type="NCBI Taxonomy" id="7994"/>
    <lineage>
        <taxon>Eukaryota</taxon>
        <taxon>Metazoa</taxon>
        <taxon>Chordata</taxon>
        <taxon>Craniata</taxon>
        <taxon>Vertebrata</taxon>
        <taxon>Euteleostomi</taxon>
        <taxon>Actinopterygii</taxon>
        <taxon>Neopterygii</taxon>
        <taxon>Teleostei</taxon>
        <taxon>Ostariophysi</taxon>
        <taxon>Characiformes</taxon>
        <taxon>Characoidei</taxon>
        <taxon>Acestrorhamphidae</taxon>
        <taxon>Acestrorhamphinae</taxon>
        <taxon>Astyanax</taxon>
    </lineage>
</organism>
<evidence type="ECO:0000313" key="9">
    <source>
        <dbReference type="Ensembl" id="ENSAMXP00005037609.1"/>
    </source>
</evidence>
<dbReference type="SUPFAM" id="SSF49265">
    <property type="entry name" value="Fibronectin type III"/>
    <property type="match status" value="1"/>
</dbReference>
<name>A0A8B9RET1_ASTMX</name>
<comment type="subcellular location">
    <subcellularLocation>
        <location evidence="1">Membrane</location>
        <topology evidence="1">Single-pass type I membrane protein</topology>
    </subcellularLocation>
</comment>
<dbReference type="PANTHER" id="PTHR23037:SF42">
    <property type="entry name" value="CYTOKINE RECEPTOR COMMON SUBUNIT GAMMA ISOFORM X1-RELATED"/>
    <property type="match status" value="1"/>
</dbReference>
<evidence type="ECO:0000256" key="3">
    <source>
        <dbReference type="ARBA" id="ARBA00022729"/>
    </source>
</evidence>
<dbReference type="CDD" id="cd00063">
    <property type="entry name" value="FN3"/>
    <property type="match status" value="1"/>
</dbReference>
<keyword evidence="3" id="KW-0732">Signal</keyword>
<evidence type="ECO:0000256" key="2">
    <source>
        <dbReference type="ARBA" id="ARBA00022692"/>
    </source>
</evidence>
<dbReference type="Ensembl" id="ENSAMXT00005040972.1">
    <property type="protein sequence ID" value="ENSAMXP00005037609.1"/>
    <property type="gene ID" value="ENSAMXG00005017871.1"/>
</dbReference>
<evidence type="ECO:0000313" key="10">
    <source>
        <dbReference type="Proteomes" id="UP000694621"/>
    </source>
</evidence>
<proteinExistence type="predicted"/>
<keyword evidence="7" id="KW-0325">Glycoprotein</keyword>
<evidence type="ECO:0000256" key="1">
    <source>
        <dbReference type="ARBA" id="ARBA00004479"/>
    </source>
</evidence>
<dbReference type="InterPro" id="IPR003961">
    <property type="entry name" value="FN3_dom"/>
</dbReference>
<dbReference type="InterPro" id="IPR036116">
    <property type="entry name" value="FN3_sf"/>
</dbReference>
<dbReference type="OrthoDB" id="8962741at2759"/>
<feature type="domain" description="Fibronectin type-III" evidence="8">
    <location>
        <begin position="99"/>
        <end position="196"/>
    </location>
</feature>
<keyword evidence="2" id="KW-0812">Transmembrane</keyword>
<dbReference type="GO" id="GO:0009897">
    <property type="term" value="C:external side of plasma membrane"/>
    <property type="evidence" value="ECO:0007669"/>
    <property type="project" value="TreeGrafter"/>
</dbReference>
<dbReference type="PANTHER" id="PTHR23037">
    <property type="entry name" value="CYTOKINE RECEPTOR"/>
    <property type="match status" value="1"/>
</dbReference>
<evidence type="ECO:0000259" key="8">
    <source>
        <dbReference type="PROSITE" id="PS50853"/>
    </source>
</evidence>
<keyword evidence="4" id="KW-1133">Transmembrane helix</keyword>
<protein>
    <recommendedName>
        <fullName evidence="8">Fibronectin type-III domain-containing protein</fullName>
    </recommendedName>
</protein>
<accession>A0A8B9RET1</accession>
<evidence type="ECO:0000256" key="7">
    <source>
        <dbReference type="ARBA" id="ARBA00023180"/>
    </source>
</evidence>
<dbReference type="Gene3D" id="2.60.40.10">
    <property type="entry name" value="Immunoglobulins"/>
    <property type="match status" value="1"/>
</dbReference>
<dbReference type="GO" id="GO:0016064">
    <property type="term" value="P:immunoglobulin mediated immune response"/>
    <property type="evidence" value="ECO:0007669"/>
    <property type="project" value="TreeGrafter"/>
</dbReference>
<dbReference type="Proteomes" id="UP000694621">
    <property type="component" value="Unplaced"/>
</dbReference>
<keyword evidence="6" id="KW-0675">Receptor</keyword>
<keyword evidence="5" id="KW-0472">Membrane</keyword>